<protein>
    <submittedName>
        <fullName evidence="1">Alpha/beta fold hydrolase</fullName>
    </submittedName>
</protein>
<evidence type="ECO:0000313" key="1">
    <source>
        <dbReference type="EMBL" id="MQX51748.1"/>
    </source>
</evidence>
<dbReference type="Pfam" id="PF05728">
    <property type="entry name" value="UPF0227"/>
    <property type="match status" value="1"/>
</dbReference>
<evidence type="ECO:0000313" key="2">
    <source>
        <dbReference type="Proteomes" id="UP000469421"/>
    </source>
</evidence>
<dbReference type="Gene3D" id="3.40.50.1820">
    <property type="entry name" value="alpha/beta hydrolase"/>
    <property type="match status" value="1"/>
</dbReference>
<dbReference type="PANTHER" id="PTHR35602:SF3">
    <property type="entry name" value="ESTERASE YQIA"/>
    <property type="match status" value="1"/>
</dbReference>
<keyword evidence="2" id="KW-1185">Reference proteome</keyword>
<dbReference type="PANTHER" id="PTHR35602">
    <property type="entry name" value="ESTERASE YQIA-RELATED"/>
    <property type="match status" value="1"/>
</dbReference>
<organism evidence="1 2">
    <name type="scientific">Alcanivorax sediminis</name>
    <dbReference type="NCBI Taxonomy" id="2663008"/>
    <lineage>
        <taxon>Bacteria</taxon>
        <taxon>Pseudomonadati</taxon>
        <taxon>Pseudomonadota</taxon>
        <taxon>Gammaproteobacteria</taxon>
        <taxon>Oceanospirillales</taxon>
        <taxon>Alcanivoracaceae</taxon>
        <taxon>Alcanivorax</taxon>
    </lineage>
</organism>
<dbReference type="EMBL" id="WIRE01000001">
    <property type="protein sequence ID" value="MQX51748.1"/>
    <property type="molecule type" value="Genomic_DNA"/>
</dbReference>
<name>A0A6N7LNV0_9GAMM</name>
<dbReference type="Proteomes" id="UP000469421">
    <property type="component" value="Unassembled WGS sequence"/>
</dbReference>
<gene>
    <name evidence="1" type="ORF">GFN93_00715</name>
</gene>
<accession>A0A6N7LNV0</accession>
<reference evidence="1 2" key="1">
    <citation type="submission" date="2019-10" db="EMBL/GenBank/DDBJ databases">
        <title>Alcanivorax sp.PA15-N-34 draft genome sequence.</title>
        <authorList>
            <person name="Liao X."/>
            <person name="Shao Z."/>
        </authorList>
    </citation>
    <scope>NUCLEOTIDE SEQUENCE [LARGE SCALE GENOMIC DNA]</scope>
    <source>
        <strain evidence="1 2">PA15-N-34</strain>
    </source>
</reference>
<dbReference type="GO" id="GO:0016787">
    <property type="term" value="F:hydrolase activity"/>
    <property type="evidence" value="ECO:0007669"/>
    <property type="project" value="UniProtKB-KW"/>
</dbReference>
<dbReference type="InterPro" id="IPR029058">
    <property type="entry name" value="AB_hydrolase_fold"/>
</dbReference>
<dbReference type="AlphaFoldDB" id="A0A6N7LNV0"/>
<proteinExistence type="predicted"/>
<dbReference type="InterPro" id="IPR008886">
    <property type="entry name" value="UPF0227/Esterase_YqiA"/>
</dbReference>
<comment type="caution">
    <text evidence="1">The sequence shown here is derived from an EMBL/GenBank/DDBJ whole genome shotgun (WGS) entry which is preliminary data.</text>
</comment>
<sequence length="202" mass="22160">MAPETSLIYIHGFNSSPASHKAGLLRDVFERAGCAERLITPALPPSPRQAMAELDAAIASAGPVALLGSSLGGFYATWLAEHHDLKAVVVNPAVRPWLLLDKYTGIQHNYHTGEAWEFDPAWIDVLKRYEVPAISKPENLLLLTQTGDETLNWEDGWDYYGDCHRYCGLGGSHGFDNFDAFIPLILRFCGLEIHAGGETPNA</sequence>
<dbReference type="SUPFAM" id="SSF53474">
    <property type="entry name" value="alpha/beta-Hydrolases"/>
    <property type="match status" value="1"/>
</dbReference>
<dbReference type="RefSeq" id="WP_153498539.1">
    <property type="nucleotide sequence ID" value="NZ_WIRE01000001.1"/>
</dbReference>
<keyword evidence="1" id="KW-0378">Hydrolase</keyword>